<dbReference type="EMBL" id="AUZM01000024">
    <property type="protein sequence ID" value="ERT07192.1"/>
    <property type="molecule type" value="Genomic_DNA"/>
</dbReference>
<dbReference type="OrthoDB" id="9861884at2"/>
<keyword evidence="1" id="KW-0812">Transmembrane</keyword>
<dbReference type="AlphaFoldDB" id="U7QIT8"/>
<evidence type="ECO:0008006" key="5">
    <source>
        <dbReference type="Google" id="ProtNLM"/>
    </source>
</evidence>
<evidence type="ECO:0000256" key="2">
    <source>
        <dbReference type="SAM" id="SignalP"/>
    </source>
</evidence>
<comment type="caution">
    <text evidence="3">The sequence shown here is derived from an EMBL/GenBank/DDBJ whole genome shotgun (WGS) entry which is preliminary data.</text>
</comment>
<organism evidence="3 4">
    <name type="scientific">Lyngbya aestuarii BL J</name>
    <dbReference type="NCBI Taxonomy" id="1348334"/>
    <lineage>
        <taxon>Bacteria</taxon>
        <taxon>Bacillati</taxon>
        <taxon>Cyanobacteriota</taxon>
        <taxon>Cyanophyceae</taxon>
        <taxon>Oscillatoriophycideae</taxon>
        <taxon>Oscillatoriales</taxon>
        <taxon>Microcoleaceae</taxon>
        <taxon>Lyngbya</taxon>
    </lineage>
</organism>
<keyword evidence="1" id="KW-0472">Membrane</keyword>
<name>U7QIT8_9CYAN</name>
<evidence type="ECO:0000313" key="4">
    <source>
        <dbReference type="Proteomes" id="UP000017127"/>
    </source>
</evidence>
<dbReference type="Proteomes" id="UP000017127">
    <property type="component" value="Unassembled WGS sequence"/>
</dbReference>
<evidence type="ECO:0000313" key="3">
    <source>
        <dbReference type="EMBL" id="ERT07192.1"/>
    </source>
</evidence>
<sequence length="213" mass="21984">MLKRLIVGLISVTLLFQSLVFSSPVYASPVITTENSQAVYEIPFSDTILFYKKLNQALNSNEAIVIQTDFKSYEEFPQKLKKIVKIDDPSDSMDTVASTPGGTATTLLIGGAAVFGAATGLILPLIGVTGAASLIASGEVDNHALNFMISTATGAVVGGAIGALPGGILALPAAGVGAGAGAMFSLVSQAFSDSTRQFFLIDGVDRKIQIVIA</sequence>
<proteinExistence type="predicted"/>
<keyword evidence="4" id="KW-1185">Reference proteome</keyword>
<dbReference type="RefSeq" id="WP_023066525.1">
    <property type="nucleotide sequence ID" value="NZ_AUZM01000024.1"/>
</dbReference>
<keyword evidence="1" id="KW-1133">Transmembrane helix</keyword>
<evidence type="ECO:0000256" key="1">
    <source>
        <dbReference type="SAM" id="Phobius"/>
    </source>
</evidence>
<feature type="transmembrane region" description="Helical" evidence="1">
    <location>
        <begin position="144"/>
        <end position="163"/>
    </location>
</feature>
<reference evidence="3 4" key="1">
    <citation type="journal article" date="2013" name="Front. Microbiol.">
        <title>Comparative genomic analyses of the cyanobacterium, Lyngbya aestuarii BL J, a powerful hydrogen producer.</title>
        <authorList>
            <person name="Kothari A."/>
            <person name="Vaughn M."/>
            <person name="Garcia-Pichel F."/>
        </authorList>
    </citation>
    <scope>NUCLEOTIDE SEQUENCE [LARGE SCALE GENOMIC DNA]</scope>
    <source>
        <strain evidence="3 4">BL J</strain>
    </source>
</reference>
<protein>
    <recommendedName>
        <fullName evidence="5">Glycine zipper family protein</fullName>
    </recommendedName>
</protein>
<feature type="chain" id="PRO_5004686351" description="Glycine zipper family protein" evidence="2">
    <location>
        <begin position="28"/>
        <end position="213"/>
    </location>
</feature>
<accession>U7QIT8</accession>
<feature type="transmembrane region" description="Helical" evidence="1">
    <location>
        <begin position="107"/>
        <end position="132"/>
    </location>
</feature>
<feature type="transmembrane region" description="Helical" evidence="1">
    <location>
        <begin position="169"/>
        <end position="187"/>
    </location>
</feature>
<keyword evidence="2" id="KW-0732">Signal</keyword>
<feature type="signal peptide" evidence="2">
    <location>
        <begin position="1"/>
        <end position="27"/>
    </location>
</feature>
<gene>
    <name evidence="3" type="ORF">M595_2774</name>
</gene>